<accession>A0ABQ9U3P8</accession>
<dbReference type="Proteomes" id="UP001266305">
    <property type="component" value="Unassembled WGS sequence"/>
</dbReference>
<organism evidence="1 2">
    <name type="scientific">Saguinus oedipus</name>
    <name type="common">Cotton-top tamarin</name>
    <name type="synonym">Oedipomidas oedipus</name>
    <dbReference type="NCBI Taxonomy" id="9490"/>
    <lineage>
        <taxon>Eukaryota</taxon>
        <taxon>Metazoa</taxon>
        <taxon>Chordata</taxon>
        <taxon>Craniata</taxon>
        <taxon>Vertebrata</taxon>
        <taxon>Euteleostomi</taxon>
        <taxon>Mammalia</taxon>
        <taxon>Eutheria</taxon>
        <taxon>Euarchontoglires</taxon>
        <taxon>Primates</taxon>
        <taxon>Haplorrhini</taxon>
        <taxon>Platyrrhini</taxon>
        <taxon>Cebidae</taxon>
        <taxon>Callitrichinae</taxon>
        <taxon>Saguinus</taxon>
    </lineage>
</organism>
<name>A0ABQ9U3P8_SAGOE</name>
<gene>
    <name evidence="1" type="ORF">P7K49_030977</name>
</gene>
<keyword evidence="2" id="KW-1185">Reference proteome</keyword>
<reference evidence="1 2" key="1">
    <citation type="submission" date="2023-05" db="EMBL/GenBank/DDBJ databases">
        <title>B98-5 Cell Line De Novo Hybrid Assembly: An Optical Mapping Approach.</title>
        <authorList>
            <person name="Kananen K."/>
            <person name="Auerbach J.A."/>
            <person name="Kautto E."/>
            <person name="Blachly J.S."/>
        </authorList>
    </citation>
    <scope>NUCLEOTIDE SEQUENCE [LARGE SCALE GENOMIC DNA]</scope>
    <source>
        <strain evidence="1">B95-8</strain>
        <tissue evidence="1">Cell line</tissue>
    </source>
</reference>
<protein>
    <submittedName>
        <fullName evidence="1">Uncharacterized protein</fullName>
    </submittedName>
</protein>
<dbReference type="EMBL" id="JASSZA010000016">
    <property type="protein sequence ID" value="KAK2091693.1"/>
    <property type="molecule type" value="Genomic_DNA"/>
</dbReference>
<proteinExistence type="predicted"/>
<evidence type="ECO:0000313" key="1">
    <source>
        <dbReference type="EMBL" id="KAK2091693.1"/>
    </source>
</evidence>
<comment type="caution">
    <text evidence="1">The sequence shown here is derived from an EMBL/GenBank/DDBJ whole genome shotgun (WGS) entry which is preliminary data.</text>
</comment>
<sequence>MPTAFRNRALGSSWLGGERRSPLQKLYDLDQEEPGHIPTKPLDPVLQQWHRRLQMWLPKAGLMPWHILGLPARKEEDGQVAGWPTFPATRNVLDYLEAESRPWLWAPGQPPLAPCGARLLRSVLMVETGSPRCSQTPMAWLKLAALPR</sequence>
<evidence type="ECO:0000313" key="2">
    <source>
        <dbReference type="Proteomes" id="UP001266305"/>
    </source>
</evidence>